<dbReference type="EMBL" id="AFBI03000008">
    <property type="protein sequence ID" value="EJW05190.1"/>
    <property type="molecule type" value="Genomic_DNA"/>
</dbReference>
<gene>
    <name evidence="1" type="ORF">EDEG_00722</name>
</gene>
<organism evidence="1 2">
    <name type="scientific">Edhazardia aedis (strain USNM 41457)</name>
    <name type="common">Microsporidian parasite</name>
    <dbReference type="NCBI Taxonomy" id="1003232"/>
    <lineage>
        <taxon>Eukaryota</taxon>
        <taxon>Fungi</taxon>
        <taxon>Fungi incertae sedis</taxon>
        <taxon>Microsporidia</taxon>
        <taxon>Edhazardia</taxon>
    </lineage>
</organism>
<name>J9DRJ8_EDHAE</name>
<sequence length="130" mass="14475">MAAHFRRKLLPFAFGDALRQVPKNPPLMVIFTMSKGWEKFPCSAAPSIVLNRTAFKTPTMHHAKLLRAHPTSYALWRFDNSIGVIVSYGSVDFMLPAIPGNSMQGGLCQEPNSFGDRRRQSPCSELLLPS</sequence>
<keyword evidence="2" id="KW-1185">Reference proteome</keyword>
<dbReference type="InParanoid" id="J9DRJ8"/>
<comment type="caution">
    <text evidence="1">The sequence shown here is derived from an EMBL/GenBank/DDBJ whole genome shotgun (WGS) entry which is preliminary data.</text>
</comment>
<dbReference type="VEuPathDB" id="MicrosporidiaDB:EDEG_00722"/>
<proteinExistence type="predicted"/>
<evidence type="ECO:0000313" key="2">
    <source>
        <dbReference type="Proteomes" id="UP000003163"/>
    </source>
</evidence>
<accession>J9DRJ8</accession>
<dbReference type="HOGENOM" id="CLU_1938118_0_0_1"/>
<reference evidence="1 2" key="1">
    <citation type="submission" date="2011-08" db="EMBL/GenBank/DDBJ databases">
        <authorList>
            <person name="Liu Z.J."/>
            <person name="Shi F.L."/>
            <person name="Lu J.Q."/>
            <person name="Li M."/>
            <person name="Wang Z.L."/>
        </authorList>
    </citation>
    <scope>NUCLEOTIDE SEQUENCE [LARGE SCALE GENOMIC DNA]</scope>
    <source>
        <strain evidence="1 2">USNM 41457</strain>
    </source>
</reference>
<dbReference type="Proteomes" id="UP000003163">
    <property type="component" value="Unassembled WGS sequence"/>
</dbReference>
<protein>
    <submittedName>
        <fullName evidence="1">Uncharacterized protein</fullName>
    </submittedName>
</protein>
<evidence type="ECO:0000313" key="1">
    <source>
        <dbReference type="EMBL" id="EJW05190.1"/>
    </source>
</evidence>
<reference evidence="2" key="2">
    <citation type="submission" date="2015-07" db="EMBL/GenBank/DDBJ databases">
        <title>Contrasting host-pathogen interactions and genome evolution in two generalist and specialist microsporidian pathogens of mosquitoes.</title>
        <authorList>
            <consortium name="The Broad Institute Genomics Platform"/>
            <consortium name="The Broad Institute Genome Sequencing Center for Infectious Disease"/>
            <person name="Cuomo C.A."/>
            <person name="Sanscrainte N.D."/>
            <person name="Goldberg J.M."/>
            <person name="Heiman D."/>
            <person name="Young S."/>
            <person name="Zeng Q."/>
            <person name="Becnel J.J."/>
            <person name="Birren B.W."/>
        </authorList>
    </citation>
    <scope>NUCLEOTIDE SEQUENCE [LARGE SCALE GENOMIC DNA]</scope>
    <source>
        <strain evidence="2">USNM 41457</strain>
    </source>
</reference>
<dbReference type="AlphaFoldDB" id="J9DRJ8"/>